<evidence type="ECO:0000256" key="4">
    <source>
        <dbReference type="ARBA" id="ARBA00022553"/>
    </source>
</evidence>
<dbReference type="NCBIfam" id="NF003417">
    <property type="entry name" value="PRK04813.1"/>
    <property type="match status" value="4"/>
</dbReference>
<dbReference type="CDD" id="cd17643">
    <property type="entry name" value="A_NRPS_Cytc1-like"/>
    <property type="match status" value="1"/>
</dbReference>
<dbReference type="SUPFAM" id="SSF47336">
    <property type="entry name" value="ACP-like"/>
    <property type="match status" value="4"/>
</dbReference>
<dbReference type="Gene3D" id="2.30.38.10">
    <property type="entry name" value="Luciferase, Domain 3"/>
    <property type="match status" value="4"/>
</dbReference>
<dbReference type="FunFam" id="3.40.50.12780:FF:000012">
    <property type="entry name" value="Non-ribosomal peptide synthetase"/>
    <property type="match status" value="3"/>
</dbReference>
<evidence type="ECO:0000256" key="1">
    <source>
        <dbReference type="ARBA" id="ARBA00001957"/>
    </source>
</evidence>
<dbReference type="GO" id="GO:0044550">
    <property type="term" value="P:secondary metabolite biosynthetic process"/>
    <property type="evidence" value="ECO:0007669"/>
    <property type="project" value="UniProtKB-ARBA"/>
</dbReference>
<dbReference type="InterPro" id="IPR025110">
    <property type="entry name" value="AMP-bd_C"/>
</dbReference>
<dbReference type="PROSITE" id="PS00012">
    <property type="entry name" value="PHOSPHOPANTETHEINE"/>
    <property type="match status" value="3"/>
</dbReference>
<dbReference type="FunFam" id="3.40.50.980:FF:000002">
    <property type="entry name" value="Enterobactin synthetase component F"/>
    <property type="match status" value="1"/>
</dbReference>
<comment type="similarity">
    <text evidence="2">Belongs to the ATP-dependent AMP-binding enzyme family.</text>
</comment>
<name>A0A4P2QSZ6_SORCE</name>
<dbReference type="InterPro" id="IPR020806">
    <property type="entry name" value="PKS_PP-bd"/>
</dbReference>
<evidence type="ECO:0000259" key="5">
    <source>
        <dbReference type="PROSITE" id="PS50075"/>
    </source>
</evidence>
<feature type="domain" description="Carrier" evidence="5">
    <location>
        <begin position="4295"/>
        <end position="4369"/>
    </location>
</feature>
<dbReference type="FunFam" id="1.10.1200.10:FF:000016">
    <property type="entry name" value="Non-ribosomal peptide synthase"/>
    <property type="match status" value="1"/>
</dbReference>
<dbReference type="PANTHER" id="PTHR45527">
    <property type="entry name" value="NONRIBOSOMAL PEPTIDE SYNTHETASE"/>
    <property type="match status" value="1"/>
</dbReference>
<dbReference type="Pfam" id="PF13193">
    <property type="entry name" value="AMP-binding_C"/>
    <property type="match status" value="4"/>
</dbReference>
<dbReference type="InterPro" id="IPR020845">
    <property type="entry name" value="AMP-binding_CS"/>
</dbReference>
<dbReference type="GO" id="GO:0031177">
    <property type="term" value="F:phosphopantetheine binding"/>
    <property type="evidence" value="ECO:0007669"/>
    <property type="project" value="InterPro"/>
</dbReference>
<dbReference type="Gene3D" id="3.30.559.30">
    <property type="entry name" value="Nonribosomal peptide synthetase, condensation domain"/>
    <property type="match status" value="4"/>
</dbReference>
<dbReference type="EC" id="5.1.1.11" evidence="6"/>
<evidence type="ECO:0000313" key="7">
    <source>
        <dbReference type="Proteomes" id="UP000295497"/>
    </source>
</evidence>
<organism evidence="6 7">
    <name type="scientific">Sorangium cellulosum</name>
    <name type="common">Polyangium cellulosum</name>
    <dbReference type="NCBI Taxonomy" id="56"/>
    <lineage>
        <taxon>Bacteria</taxon>
        <taxon>Pseudomonadati</taxon>
        <taxon>Myxococcota</taxon>
        <taxon>Polyangia</taxon>
        <taxon>Polyangiales</taxon>
        <taxon>Polyangiaceae</taxon>
        <taxon>Sorangium</taxon>
    </lineage>
</organism>
<dbReference type="SUPFAM" id="SSF52777">
    <property type="entry name" value="CoA-dependent acyltransferases"/>
    <property type="match status" value="8"/>
</dbReference>
<dbReference type="SUPFAM" id="SSF56801">
    <property type="entry name" value="Acetyl-CoA synthetase-like"/>
    <property type="match status" value="4"/>
</dbReference>
<proteinExistence type="inferred from homology"/>
<sequence>MNTRALLQLLEEKQIQIHADGGELVIRAPRGALDPALVESLRSGKAALLAELTQRNERTAPVARITPDMIPLVKLPQDAIDAIVAKIEGGAANVQDIYPLGPLQEGLFFHYLLQDGGDPYLLSTVLRFDTRGRLDGFVAALQEVIDRHDILRTGFVWEGLDQPVQVVWRRATLSVQEVELDAQGDDAAERLEALHHPSRYRLDVGRAPLLTCYVTPDHTPAEIADEAAGTSRDSAGGPWLLHLLAHHLISDHTTLDLLVEEARMIVRGERDRLPRAVPFRNFVAQACTSVGQDDHDAFFRSLLGDIEEPTAPFGVVEVQGDGRGHDEVRQMLDPALSTGLRRVARAMRVSAASLVHLAWALVLARTTGRRNVVFGTLLFGRMQSGADADRALGMFLNTLPIRIDVGDDGVRRALERTHATLVQLLRHEHASLALAQRASGVPAKTPLFTSLLNYRHSDRAAVDRSGQARYLGDGIALLRARERTNYPLSLDVDDLGDGFHLTAQADASIGAARLCDYMVRALTGLVQALERTPDRPVRELEVLPGPERVQLIETWSAGGEAAADVDACIHERFEQQAALRPDAIALAWGDRRLRYGELNAQANRLAHHLRAMGVRPDDRVAVYGPRSTEIIVAVLAVLKAGGAYVPLDPSYPLERLGQMVEDCDPRVMLHVGPFPDAIARHLPRVDLQADAAWQHESERNPDRQTIGLGPQHLAYVLYTSGSTGRPKGVMIEHRGVVNQNAALAERIGLGPGDRMLQFASLSFDTSVEELFATWMRGATLVVRTDEWLAGPRTFWALCEAHGVTIVDLPTQFWAQLALDPERASIPVSVRQVIIGGEAVTERALAAWFARDGHRPRLLNTYGPTETTISATMHDVEGGAGQWRIIGRPSAGVRVYLVDRELRPVPAGVAGEIVIGGVQVGRGYLNQPALTAERFFDAPSALGASGARLYRTGDVGCWRPDGTIEYLGRDDHQVKIRGFRIELGEIEAALAKVTGVTDVVVVARATELDGHGDQKLVAYFVGDAAPDAETLRQHVAQHLPAYMVPSAYVRLAALPLSPTGKLDRRALPAPDADAHVRRSYDAPRSGTEQLIATIWEDLLQIEQVGRHDDFFALGGHSLLAVRLLARLRRTLDVEISLADLFAHTELWRLAEHLAGARASSLPPIRPAKRTGPLPLSLAQQRLWFLTRVEGASAAYHLTALGRLTGPLDRPVLIRALRRVVERHEALRTRFQLVDDQPVQIVEPGAELPVAEDDLHGASDAAARALELVKAHACAPFDLAREIPVRALVVRVSEDEHLLQVVMHHIASDGWSVGVLLDELGRLYRLYLAGESDPLPPLAIQYADYAAWQRAWFVEGEVERQRAYWRRALGGAPILLELPTTWPRPSEQAHAGDEVGVSLDAALVQRLRTLCRRHGVTSYMAVLASWAATLGRLAAQHEVVIGTPVAGRDRAEIEPLVGFFVNTLPIRIDLQGAPTVAELLARTRAQVLSAHEHQDLPFDQIVEAVAPPRSLAHTPLFQVMLAWQGGSERELCLPGVTVTPLRIGQATAQFDLTLSLEDGAHGITGTLNYATALFDRATAQRFVAYWETLIEAFVADGGEAVVARLPILPEAERLDVVERWNQTRASASRGCVHEQFEAHARRNPDATALVHGAERVSYGALNAAANRLAHHLRGMGVGPEQRVAICLERGVALVTAILAVLKAGGAYVPLDPAYASERLVATLTDSDPSVVLVDATGRGALGEPVSRSARWVDVERDATQWAEADEHDPGVEVLPNHLAYVIYTSGSTGRPKGVMVEHAQVSRLFACTEAWFGFDERDVWSLFHSIGFDFSVWELWGALSYGGRLVVVPLTTARSPAEFYELLCAEGVTVLNQTPSAFQQLMAAQAQTPMVHQLRWVIFGGEALELRTLKPWYERNDEQATRLVNMYGITETTVHVTYRALAARDAARPGPSPIGVKLPDLRLYVLDEQRQPVAVGVTGELYVGGAGVARGYLGQPELTAERFVDDPFTGTGRLYRTGDLGRWLPDGSIEYLGRNDFQVKIRGFRIELGEIEARLAGAPGVAEVVVAAQPVGESAPGERRLVAYYTGEHAPDARALREHAARGLPEYMLPAAYVRLPALPLTPNGKLDRKALPAPQGEAFARRSYEPPQGPIEERLAMLWARLLKQERVGRHDNFFALGGHSLLAVSLLERMRREGLHGDVRAVFKAQTLAELAAQIRNEDPELPVPPNLIPAQADRITPEMLTLVSLDQDAIDAIVASVDGGAANVQDIYPLAPMQEGMLFHHRLDAPSETDPYMESYTLAFRSRGRLERFLAALQHIVDRHDILRTGFWWDGLEQPVQVVRRRAVVPVSWLDPDDLGAVDGDVVRALEERFDPRRLRLDIQRPPLLACHVVEDRAQQRWVLCVLMHHLVIDNTTLKLLAAEERAIELGRLDELPRPAPYREFVARARQAIGLGKHAAFFRELLGDIDEPTAPFGLVDVRGDGRGIAEAESRLPAELSRAIRRCTARLGVSPASFMHQAFGLVLARVTGRRDVVFGTVVFGRMHAGARADRVMGMFINTLPMRIRVDERGVEDSLRRTHDLVVELLRYEHTPLGLAQRESRVPAQTPLFSALLNYRQGALVVQEELDDASAPPDPGRDDEIDFLGGNERTNYPLVLSIDDLGDDFSVTAQVSSDIGPERVWDFMHEALAGLVRALDEDPRAPTCGIDVLPAAERERVVAEWNDTARAYPLESCVHALFEVQVARSPAAIAVAQGDEAVSYAALDARADRLAWHLRRLGVHSGARVALCFERSPALITAMLATAKAGGAYVPLDPAYPAERLETLLRSSAPAAVLTDAHARLAIGATAQRAGVRVLDLDRDVELDASARRGHDRDDTAAAPPTSSDLAYVIYTSGSTGEPKGVMVEHRSLTNLVAWHIEAFGLAPGHRSSSTAGVGFDAMTWEIWPPLCSGGTLLLPPRDVEGDPERLLDWWRAQALDVSFLVTPLAELAHAGGAGNPRLQTLLIGGDRLRRWPQGLPSGQSLINNYGPTESCVVATSGRLHEGDSVLHIGRPIANVRVYIVDASFRPSPVGVVGEIVIGGAGVGRGYLGEPGLTAERFVDDPFVSGGRVYRTGDLGRWRADGTIEYVGRNDFQVKLRGYRIELGEIEARLGEVRGVEEVVVVARREGGDASDARLVAYYTGEGNLGEALRAHASRTLPSYMVPTAYVALEALPLTAHGKLDRGALPAPEASETKPGEAPRNQIEEILAGLWSELLGRGQVSRSDHFFELGGHSLLAMQLVSRVRRLLGVELALSELFAHPELHRLAARVRVAERTELPEIAVGERRGPEPVSLTQQRLWFLTRLEGASAAYHIRGAFLLRGVLDRGALVGALRRIVERHESLRTRFGVQDGVPVQEVQATAALQLREEDVRGSADAAAAARALGDAHAARAFELSEDLPLRVLVVRTGEDEHVLEVVMHHIASDGWSVGVFLRELSALYGAYASGRAEPLPAPTVQYADWAAWQRSTLASGQLARQSEFWRSNLRGAPSLLSLPWDRPRPAQQDPAGASIDVEVGAELTRGLRALSRRHGVTMYMTLLASWGAVLSRLSGQEEVVIGSPVAGRGRAEIESLIGFFVNTLALRIDLQGEPTVGEVLARTRAQVLAAQEHQDLPFDQVVEVVAPPRSLSHTPLYQVMLDWHGTRDAPVTLPGLHVTTLPTELDTAQCDLTLALQEREEGLVGSLNYATALFERETVERYRGYWLRVLEGMVADDRQPIGAIAVLSPAEWQRVMVEWNDTGRALPLERCVHELFEAQVARAPEAVAVDDGTERVSYGELNRRANRLARHLRYLGVTADARVGVCAERGAPVLVALLATLKAGGAYVPLDPAYPGERLAHIIEDSAPVAVLTAGGAGRDVARRHVAGTVPMFDVELDAGQWASRRDDDLDARAVGVGAEHLAYVIYTSGSSGQPKGVMIEHRNLVNYTLAAIEWFGLGPADTVLQQNSLNFDLSLEEIMPALLAGARLLPRSRPFGAGDEGERASVVHLTAAHWHSLVGEWSRPEAGAPPLDGVRMMNVTGDALSPHALARWEALGAETRLINTYGPTEVTVSCSAAYVRHEAGAARVSIGKPFANTRMYVLDRRGEPVPVGVVGELFIAGAQVGRGYLHQPQRSAERFVEDRFHPGQRMYRSGDLARWRPDGELEFIGRDDGQVKVRGFRVELGEVESALAQLPGLDEVAVLVREDVPGDKRLVAYYTGAAALDDDALRRHAAEKLPAYMLPAAYVRLAALPLTPNGKLDRKALPALDDSAASSQPFEAPCGEVEERLARIWSELLDLPRVGRHDDFFALGGHSLLAVRLIERMRHEDLHADVASIFTAVSLAELARATTRLKEILL</sequence>
<dbReference type="Gene3D" id="3.30.300.30">
    <property type="match status" value="4"/>
</dbReference>
<dbReference type="InterPro" id="IPR045851">
    <property type="entry name" value="AMP-bd_C_sf"/>
</dbReference>
<dbReference type="CDD" id="cd05930">
    <property type="entry name" value="A_NRPS"/>
    <property type="match status" value="3"/>
</dbReference>
<dbReference type="Pfam" id="PF00550">
    <property type="entry name" value="PP-binding"/>
    <property type="match status" value="4"/>
</dbReference>
<dbReference type="InterPro" id="IPR000873">
    <property type="entry name" value="AMP-dep_synth/lig_dom"/>
</dbReference>
<dbReference type="InterPro" id="IPR009081">
    <property type="entry name" value="PP-bd_ACP"/>
</dbReference>
<dbReference type="FunFam" id="3.30.300.30:FF:000010">
    <property type="entry name" value="Enterobactin synthetase component F"/>
    <property type="match status" value="4"/>
</dbReference>
<reference evidence="6 7" key="1">
    <citation type="submission" date="2015-09" db="EMBL/GenBank/DDBJ databases">
        <title>Sorangium comparison.</title>
        <authorList>
            <person name="Zaburannyi N."/>
            <person name="Bunk B."/>
            <person name="Overmann J."/>
            <person name="Mueller R."/>
        </authorList>
    </citation>
    <scope>NUCLEOTIDE SEQUENCE [LARGE SCALE GENOMIC DNA]</scope>
    <source>
        <strain evidence="6 7">So ce836</strain>
    </source>
</reference>
<feature type="domain" description="Carrier" evidence="5">
    <location>
        <begin position="1081"/>
        <end position="1156"/>
    </location>
</feature>
<dbReference type="InterPro" id="IPR010071">
    <property type="entry name" value="AA_adenyl_dom"/>
</dbReference>
<dbReference type="Gene3D" id="1.10.10.1830">
    <property type="entry name" value="Non-ribosomal peptide synthase, adenylation domain"/>
    <property type="match status" value="1"/>
</dbReference>
<dbReference type="SMART" id="SM00823">
    <property type="entry name" value="PKS_PP"/>
    <property type="match status" value="2"/>
</dbReference>
<dbReference type="PROSITE" id="PS00455">
    <property type="entry name" value="AMP_BINDING"/>
    <property type="match status" value="4"/>
</dbReference>
<dbReference type="GO" id="GO:0047462">
    <property type="term" value="F:phenylalanine racemase (ATP-hydrolyzing) activity"/>
    <property type="evidence" value="ECO:0007669"/>
    <property type="project" value="UniProtKB-EC"/>
</dbReference>
<dbReference type="FunFam" id="3.40.50.980:FF:000001">
    <property type="entry name" value="Non-ribosomal peptide synthetase"/>
    <property type="match status" value="4"/>
</dbReference>
<dbReference type="InterPro" id="IPR001242">
    <property type="entry name" value="Condensation_dom"/>
</dbReference>
<dbReference type="GO" id="GO:0043041">
    <property type="term" value="P:amino acid activation for nonribosomal peptide biosynthetic process"/>
    <property type="evidence" value="ECO:0007669"/>
    <property type="project" value="TreeGrafter"/>
</dbReference>
<dbReference type="InterPro" id="IPR041464">
    <property type="entry name" value="TubC_N"/>
</dbReference>
<feature type="domain" description="Carrier" evidence="5">
    <location>
        <begin position="2145"/>
        <end position="2219"/>
    </location>
</feature>
<dbReference type="CDD" id="cd19531">
    <property type="entry name" value="LCL_NRPS-like"/>
    <property type="match status" value="2"/>
</dbReference>
<dbReference type="PROSITE" id="PS50075">
    <property type="entry name" value="CARRIER"/>
    <property type="match status" value="4"/>
</dbReference>
<dbReference type="CDD" id="cd19544">
    <property type="entry name" value="E-C_NRPS"/>
    <property type="match status" value="2"/>
</dbReference>
<evidence type="ECO:0000256" key="2">
    <source>
        <dbReference type="ARBA" id="ARBA00006432"/>
    </source>
</evidence>
<dbReference type="PANTHER" id="PTHR45527:SF1">
    <property type="entry name" value="FATTY ACID SYNTHASE"/>
    <property type="match status" value="1"/>
</dbReference>
<dbReference type="InterPro" id="IPR023213">
    <property type="entry name" value="CAT-like_dom_sf"/>
</dbReference>
<dbReference type="GO" id="GO:0005829">
    <property type="term" value="C:cytosol"/>
    <property type="evidence" value="ECO:0007669"/>
    <property type="project" value="TreeGrafter"/>
</dbReference>
<evidence type="ECO:0000256" key="3">
    <source>
        <dbReference type="ARBA" id="ARBA00022450"/>
    </source>
</evidence>
<dbReference type="Gene3D" id="3.30.559.10">
    <property type="entry name" value="Chloramphenicol acetyltransferase-like domain"/>
    <property type="match status" value="4"/>
</dbReference>
<dbReference type="InterPro" id="IPR036736">
    <property type="entry name" value="ACP-like_sf"/>
</dbReference>
<dbReference type="FunFam" id="1.10.1200.10:FF:000005">
    <property type="entry name" value="Nonribosomal peptide synthetase 1"/>
    <property type="match status" value="3"/>
</dbReference>
<dbReference type="Gene3D" id="3.40.50.980">
    <property type="match status" value="8"/>
</dbReference>
<keyword evidence="6" id="KW-0413">Isomerase</keyword>
<comment type="cofactor">
    <cofactor evidence="1">
        <name>pantetheine 4'-phosphate</name>
        <dbReference type="ChEBI" id="CHEBI:47942"/>
    </cofactor>
</comment>
<dbReference type="Pfam" id="PF00501">
    <property type="entry name" value="AMP-binding"/>
    <property type="match status" value="4"/>
</dbReference>
<keyword evidence="3" id="KW-0596">Phosphopantetheine</keyword>
<dbReference type="EMBL" id="CP012672">
    <property type="protein sequence ID" value="AUX33131.1"/>
    <property type="molecule type" value="Genomic_DNA"/>
</dbReference>
<accession>A0A4P2QSZ6</accession>
<dbReference type="Pfam" id="PF18563">
    <property type="entry name" value="TubC_N"/>
    <property type="match status" value="1"/>
</dbReference>
<evidence type="ECO:0000313" key="6">
    <source>
        <dbReference type="EMBL" id="AUX33131.1"/>
    </source>
</evidence>
<gene>
    <name evidence="6" type="ORF">SOCE836_052840</name>
</gene>
<dbReference type="GO" id="GO:0072330">
    <property type="term" value="P:monocarboxylic acid biosynthetic process"/>
    <property type="evidence" value="ECO:0007669"/>
    <property type="project" value="UniProtKB-ARBA"/>
</dbReference>
<keyword evidence="4" id="KW-0597">Phosphoprotein</keyword>
<dbReference type="InterPro" id="IPR006162">
    <property type="entry name" value="Ppantetheine_attach_site"/>
</dbReference>
<dbReference type="FunFam" id="2.30.38.10:FF:000001">
    <property type="entry name" value="Non-ribosomal peptide synthetase PvdI"/>
    <property type="match status" value="3"/>
</dbReference>
<dbReference type="InterPro" id="IPR044894">
    <property type="entry name" value="TubC_N_sf"/>
</dbReference>
<dbReference type="Proteomes" id="UP000295497">
    <property type="component" value="Chromosome"/>
</dbReference>
<protein>
    <submittedName>
        <fullName evidence="6">Peptide synthetase</fullName>
        <ecNumber evidence="6">5.1.1.11</ecNumber>
    </submittedName>
</protein>
<dbReference type="Gene3D" id="1.10.1200.10">
    <property type="entry name" value="ACP-like"/>
    <property type="match status" value="4"/>
</dbReference>
<feature type="domain" description="Carrier" evidence="5">
    <location>
        <begin position="3237"/>
        <end position="3312"/>
    </location>
</feature>
<dbReference type="RefSeq" id="WP_129576600.1">
    <property type="nucleotide sequence ID" value="NZ_CP012672.1"/>
</dbReference>
<dbReference type="Pfam" id="PF00668">
    <property type="entry name" value="Condensation"/>
    <property type="match status" value="4"/>
</dbReference>
<dbReference type="NCBIfam" id="TIGR01733">
    <property type="entry name" value="AA-adenyl-dom"/>
    <property type="match status" value="4"/>
</dbReference>